<sequence>MKSSGGIFEYGDGDVAQTRGEIVKQFIAVRKSMPAPLSGSII</sequence>
<protein>
    <submittedName>
        <fullName evidence="1">Unannotated protein</fullName>
    </submittedName>
</protein>
<name>A0A6J6F3K2_9ZZZZ</name>
<reference evidence="1" key="1">
    <citation type="submission" date="2020-05" db="EMBL/GenBank/DDBJ databases">
        <authorList>
            <person name="Chiriac C."/>
            <person name="Salcher M."/>
            <person name="Ghai R."/>
            <person name="Kavagutti S V."/>
        </authorList>
    </citation>
    <scope>NUCLEOTIDE SEQUENCE</scope>
</reference>
<proteinExistence type="predicted"/>
<evidence type="ECO:0000313" key="1">
    <source>
        <dbReference type="EMBL" id="CAB4583106.1"/>
    </source>
</evidence>
<dbReference type="EMBL" id="CAEZTZ010000042">
    <property type="protein sequence ID" value="CAB4583106.1"/>
    <property type="molecule type" value="Genomic_DNA"/>
</dbReference>
<dbReference type="AlphaFoldDB" id="A0A6J6F3K2"/>
<accession>A0A6J6F3K2</accession>
<gene>
    <name evidence="1" type="ORF">UFOPK1767_00458</name>
</gene>
<organism evidence="1">
    <name type="scientific">freshwater metagenome</name>
    <dbReference type="NCBI Taxonomy" id="449393"/>
    <lineage>
        <taxon>unclassified sequences</taxon>
        <taxon>metagenomes</taxon>
        <taxon>ecological metagenomes</taxon>
    </lineage>
</organism>